<evidence type="ECO:0000313" key="3">
    <source>
        <dbReference type="Proteomes" id="UP000193067"/>
    </source>
</evidence>
<accession>A0A1Y2IWR1</accession>
<keyword evidence="3" id="KW-1185">Reference proteome</keyword>
<feature type="compositionally biased region" description="Polar residues" evidence="1">
    <location>
        <begin position="105"/>
        <end position="123"/>
    </location>
</feature>
<reference evidence="2 3" key="1">
    <citation type="journal article" date="2015" name="Biotechnol. Biofuels">
        <title>Enhanced degradation of softwood versus hardwood by the white-rot fungus Pycnoporus coccineus.</title>
        <authorList>
            <person name="Couturier M."/>
            <person name="Navarro D."/>
            <person name="Chevret D."/>
            <person name="Henrissat B."/>
            <person name="Piumi F."/>
            <person name="Ruiz-Duenas F.J."/>
            <person name="Martinez A.T."/>
            <person name="Grigoriev I.V."/>
            <person name="Riley R."/>
            <person name="Lipzen A."/>
            <person name="Berrin J.G."/>
            <person name="Master E.R."/>
            <person name="Rosso M.N."/>
        </authorList>
    </citation>
    <scope>NUCLEOTIDE SEQUENCE [LARGE SCALE GENOMIC DNA]</scope>
    <source>
        <strain evidence="2 3">BRFM310</strain>
    </source>
</reference>
<evidence type="ECO:0000313" key="2">
    <source>
        <dbReference type="EMBL" id="OSD05103.1"/>
    </source>
</evidence>
<name>A0A1Y2IWR1_TRAC3</name>
<organism evidence="2 3">
    <name type="scientific">Trametes coccinea (strain BRFM310)</name>
    <name type="common">Pycnoporus coccineus</name>
    <dbReference type="NCBI Taxonomy" id="1353009"/>
    <lineage>
        <taxon>Eukaryota</taxon>
        <taxon>Fungi</taxon>
        <taxon>Dikarya</taxon>
        <taxon>Basidiomycota</taxon>
        <taxon>Agaricomycotina</taxon>
        <taxon>Agaricomycetes</taxon>
        <taxon>Polyporales</taxon>
        <taxon>Polyporaceae</taxon>
        <taxon>Trametes</taxon>
    </lineage>
</organism>
<protein>
    <submittedName>
        <fullName evidence="2">Uncharacterized protein</fullName>
    </submittedName>
</protein>
<sequence>MRTVRVGQGEGARRSGRGAAWPLLTPTQIALSDSSPPELPDGCLSRSWPHFLTPFWSQSCAHIHPRLPPPPPTAKRETDSQRKSQTVSARGGLMLGELEECPRGNQPSTPSAPGRLVTSSSLQPERARSLPTPSAVSQALFSSEPLQQSLTVCGECDLQHIPPSRATGPWGVEWAPPSNSGAASYAGGLVPARTMADLHESPHGRRHAFLGYRAHRSRGYTRS</sequence>
<feature type="region of interest" description="Disordered" evidence="1">
    <location>
        <begin position="61"/>
        <end position="134"/>
    </location>
</feature>
<evidence type="ECO:0000256" key="1">
    <source>
        <dbReference type="SAM" id="MobiDB-lite"/>
    </source>
</evidence>
<dbReference type="Proteomes" id="UP000193067">
    <property type="component" value="Unassembled WGS sequence"/>
</dbReference>
<dbReference type="AlphaFoldDB" id="A0A1Y2IWR1"/>
<gene>
    <name evidence="2" type="ORF">PYCCODRAFT_1287219</name>
</gene>
<dbReference type="EMBL" id="KZ084094">
    <property type="protein sequence ID" value="OSD05103.1"/>
    <property type="molecule type" value="Genomic_DNA"/>
</dbReference>
<feature type="region of interest" description="Disordered" evidence="1">
    <location>
        <begin position="1"/>
        <end position="21"/>
    </location>
</feature>
<proteinExistence type="predicted"/>